<dbReference type="PANTHER" id="PTHR11461:SF211">
    <property type="entry name" value="GH10112P-RELATED"/>
    <property type="match status" value="1"/>
</dbReference>
<keyword evidence="4" id="KW-1185">Reference proteome</keyword>
<dbReference type="GO" id="GO:0004867">
    <property type="term" value="F:serine-type endopeptidase inhibitor activity"/>
    <property type="evidence" value="ECO:0007669"/>
    <property type="project" value="InterPro"/>
</dbReference>
<reference evidence="5" key="1">
    <citation type="submission" date="2025-08" db="UniProtKB">
        <authorList>
            <consortium name="RefSeq"/>
        </authorList>
    </citation>
    <scope>IDENTIFICATION</scope>
</reference>
<dbReference type="PANTHER" id="PTHR11461">
    <property type="entry name" value="SERINE PROTEASE INHIBITOR, SERPIN"/>
    <property type="match status" value="1"/>
</dbReference>
<dbReference type="InterPro" id="IPR023795">
    <property type="entry name" value="Serpin_CS"/>
</dbReference>
<dbReference type="OrthoDB" id="1063785at2759"/>
<protein>
    <submittedName>
        <fullName evidence="5">Serpin B3-like</fullName>
    </submittedName>
</protein>
<dbReference type="InterPro" id="IPR042178">
    <property type="entry name" value="Serpin_sf_1"/>
</dbReference>
<evidence type="ECO:0000256" key="1">
    <source>
        <dbReference type="ARBA" id="ARBA00009500"/>
    </source>
</evidence>
<proteinExistence type="inferred from homology"/>
<dbReference type="InterPro" id="IPR042185">
    <property type="entry name" value="Serpin_sf_2"/>
</dbReference>
<feature type="domain" description="Serpin" evidence="3">
    <location>
        <begin position="52"/>
        <end position="412"/>
    </location>
</feature>
<sequence length="420" mass="47530">MEIKQTMGGKSTILQIFFIQLVIMTIKSSVSLKLSNDVDVQELSSAVSLFSQDMYWNLANKSDNVLFSPLGIHAALSMTYLGARNETRDVMEKALEIIDIPDPHSAYNDLLQDLKDVIDVKILLSNGLWVNPASSLLQQYKKNVLTLYEATIEDIDFSFPEGPEASINKWLWYKTGINTSSMFTNGYIHRNTSLILINTFIFIAKWQYPFPKEMTKKRMFTKLNGIPVATEFMSYSSIYALKLNAVKNVDVIRVPFEYEGFGLYIALPRSSKGLHELESIITNENFDVHDLFANLRMTSVHLSMPKFNLTATLNFNLALSSLGMSEAFTNTSNFSGMSNTRLRLSDVVQKTTVQFSESYMTTPSFFNTNISIPVNNSSALGDVNFIANHSFLYFLRDDINDLILLQGKYSDPEIQEIIVK</sequence>
<dbReference type="Pfam" id="PF00079">
    <property type="entry name" value="Serpin"/>
    <property type="match status" value="1"/>
</dbReference>
<dbReference type="InterPro" id="IPR000215">
    <property type="entry name" value="Serpin_fam"/>
</dbReference>
<dbReference type="InterPro" id="IPR036186">
    <property type="entry name" value="Serpin_sf"/>
</dbReference>
<dbReference type="RefSeq" id="XP_055871556.1">
    <property type="nucleotide sequence ID" value="XM_056015581.1"/>
</dbReference>
<evidence type="ECO:0000313" key="4">
    <source>
        <dbReference type="Proteomes" id="UP001165740"/>
    </source>
</evidence>
<dbReference type="Gene3D" id="3.30.497.10">
    <property type="entry name" value="Antithrombin, subunit I, domain 2"/>
    <property type="match status" value="1"/>
</dbReference>
<dbReference type="AlphaFoldDB" id="A0A9W2Z970"/>
<dbReference type="OMA" id="MIRCTAF"/>
<accession>A0A9W2Z970</accession>
<dbReference type="GO" id="GO:0005615">
    <property type="term" value="C:extracellular space"/>
    <property type="evidence" value="ECO:0007669"/>
    <property type="project" value="InterPro"/>
</dbReference>
<dbReference type="SMART" id="SM00093">
    <property type="entry name" value="SERPIN"/>
    <property type="match status" value="1"/>
</dbReference>
<dbReference type="SUPFAM" id="SSF56574">
    <property type="entry name" value="Serpins"/>
    <property type="match status" value="1"/>
</dbReference>
<dbReference type="PROSITE" id="PS00284">
    <property type="entry name" value="SERPIN"/>
    <property type="match status" value="1"/>
</dbReference>
<organism evidence="4 5">
    <name type="scientific">Biomphalaria glabrata</name>
    <name type="common">Bloodfluke planorb</name>
    <name type="synonym">Freshwater snail</name>
    <dbReference type="NCBI Taxonomy" id="6526"/>
    <lineage>
        <taxon>Eukaryota</taxon>
        <taxon>Metazoa</taxon>
        <taxon>Spiralia</taxon>
        <taxon>Lophotrochozoa</taxon>
        <taxon>Mollusca</taxon>
        <taxon>Gastropoda</taxon>
        <taxon>Heterobranchia</taxon>
        <taxon>Euthyneura</taxon>
        <taxon>Panpulmonata</taxon>
        <taxon>Hygrophila</taxon>
        <taxon>Lymnaeoidea</taxon>
        <taxon>Planorbidae</taxon>
        <taxon>Biomphalaria</taxon>
    </lineage>
</organism>
<dbReference type="Proteomes" id="UP001165740">
    <property type="component" value="Chromosome 17"/>
</dbReference>
<dbReference type="GeneID" id="106078809"/>
<evidence type="ECO:0000313" key="5">
    <source>
        <dbReference type="RefSeq" id="XP_055871556.1"/>
    </source>
</evidence>
<evidence type="ECO:0000259" key="3">
    <source>
        <dbReference type="SMART" id="SM00093"/>
    </source>
</evidence>
<name>A0A9W2Z970_BIOGL</name>
<dbReference type="Gene3D" id="2.30.39.10">
    <property type="entry name" value="Alpha-1-antitrypsin, domain 1"/>
    <property type="match status" value="1"/>
</dbReference>
<evidence type="ECO:0000256" key="2">
    <source>
        <dbReference type="RuleBase" id="RU000411"/>
    </source>
</evidence>
<gene>
    <name evidence="5" type="primary">LOC106078809</name>
</gene>
<comment type="similarity">
    <text evidence="1 2">Belongs to the serpin family.</text>
</comment>
<dbReference type="InterPro" id="IPR023796">
    <property type="entry name" value="Serpin_dom"/>
</dbReference>